<reference evidence="2" key="2">
    <citation type="submission" date="2023-07" db="EMBL/GenBank/DDBJ databases">
        <title>Identification and characterization of horizontal gene transfer across gut microbiota members of farm animals based on homology search.</title>
        <authorList>
            <person name="Schwarzerova J."/>
            <person name="Nykrynova M."/>
            <person name="Jureckova K."/>
            <person name="Cejkova D."/>
            <person name="Rychlik I."/>
        </authorList>
    </citation>
    <scope>NUCLEOTIDE SEQUENCE [LARGE SCALE GENOMIC DNA]</scope>
    <source>
        <strain evidence="2">ET4</strain>
    </source>
</reference>
<protein>
    <submittedName>
        <fullName evidence="1">Uncharacterized protein</fullName>
    </submittedName>
</protein>
<sequence>MDIPIASHNINFPGYGMFWVANSISSTLLGWNNRRVQEKAHERSIEFQREMERARMLTEDKKLQEEIAFKRRMVAVARQYRQEESAASFCTQMKAIELQTYLQHCWPLDPQLPYVILQETEQNKGGNLPLNVVLLRTPLLPQKKFGGANDLDIELYNKLEYNIMHDDVPCIGNLKYRKDACPKEDFRGGNASIMNIHFLMSQLPTLVVVPQYSNGKMNFKGAVWEAQAPRPLIRPLFGIDYSPIEALDSKDYREEVIDSIHAAISIITGAVRDSYMFLTQGKVPTMPHWLNDGSHQWMKEIVNRQAEIKRFIRQENQNILDALDEKNMPHLLEVYTKEDIDGIKEQIKSNF</sequence>
<gene>
    <name evidence="1" type="ORF">QUW02_12910</name>
</gene>
<evidence type="ECO:0000313" key="1">
    <source>
        <dbReference type="EMBL" id="MDM8146807.1"/>
    </source>
</evidence>
<dbReference type="EMBL" id="JAUDCF010000053">
    <property type="protein sequence ID" value="MDM8146807.1"/>
    <property type="molecule type" value="Genomic_DNA"/>
</dbReference>
<keyword evidence="2" id="KW-1185">Reference proteome</keyword>
<name>A0ABT7U8J4_9BACE</name>
<comment type="caution">
    <text evidence="1">The sequence shown here is derived from an EMBL/GenBank/DDBJ whole genome shotgun (WGS) entry which is preliminary data.</text>
</comment>
<organism evidence="1 2">
    <name type="scientific">Bacteroides eggerthii</name>
    <dbReference type="NCBI Taxonomy" id="28111"/>
    <lineage>
        <taxon>Bacteria</taxon>
        <taxon>Pseudomonadati</taxon>
        <taxon>Bacteroidota</taxon>
        <taxon>Bacteroidia</taxon>
        <taxon>Bacteroidales</taxon>
        <taxon>Bacteroidaceae</taxon>
        <taxon>Bacteroides</taxon>
    </lineage>
</organism>
<dbReference type="Proteomes" id="UP001228403">
    <property type="component" value="Unassembled WGS sequence"/>
</dbReference>
<reference evidence="1 2" key="1">
    <citation type="submission" date="2023-06" db="EMBL/GenBank/DDBJ databases">
        <authorList>
            <person name="Zeman M."/>
            <person name="Kubasova T."/>
            <person name="Jahodarova E."/>
            <person name="Nykrynova M."/>
            <person name="Rychlik I."/>
        </authorList>
    </citation>
    <scope>NUCLEOTIDE SEQUENCE [LARGE SCALE GENOMIC DNA]</scope>
    <source>
        <strain evidence="1 2">ET4</strain>
    </source>
</reference>
<evidence type="ECO:0000313" key="2">
    <source>
        <dbReference type="Proteomes" id="UP001228403"/>
    </source>
</evidence>
<proteinExistence type="predicted"/>
<accession>A0ABT7U8J4</accession>